<reference evidence="7 8" key="1">
    <citation type="submission" date="2016-10" db="EMBL/GenBank/DDBJ databases">
        <title>Comparative genome analysis of multiple Pseudomonas spp. focuses on biocontrol and plant growth promoting traits.</title>
        <authorList>
            <person name="Tao X.-Y."/>
            <person name="Taylor C.G."/>
        </authorList>
    </citation>
    <scope>NUCLEOTIDE SEQUENCE [LARGE SCALE GENOMIC DNA]</scope>
    <source>
        <strain evidence="7 8">94G2</strain>
    </source>
</reference>
<dbReference type="InterPro" id="IPR037185">
    <property type="entry name" value="EmrE-like"/>
</dbReference>
<dbReference type="Pfam" id="PF00892">
    <property type="entry name" value="EamA"/>
    <property type="match status" value="2"/>
</dbReference>
<sequence length="302" mass="32101">MNPVDILRMLSLAAIWGASFLFMRVIAPVIGTIPTAFFRVSIAAVGLLVILGLMRISWDFKGKFKTVMLLGMINSGIPATLYSVAAQVLPAGYSAIFNATTPLMGVLIGGLFFHEKLTAAKLGGVFLGLFGVGILTRAGPVAFNMELLMGALACLMATTCYGFAGFLARRWLDHAGGLDSRLSALGSMLGATLLLLPLFGYSVISQPPVSWGGWSVWLSLLGLGLVCTAFAYIIYFRLLTSVGPVKSMTVTFMIPPFGVLWGALLLDEPLSMAHLYGGVLIALALWLVLKPAVVKPVEVAAR</sequence>
<dbReference type="PANTHER" id="PTHR32322:SF9">
    <property type="entry name" value="AMINO-ACID METABOLITE EFFLUX PUMP-RELATED"/>
    <property type="match status" value="1"/>
</dbReference>
<feature type="transmembrane region" description="Helical" evidence="5">
    <location>
        <begin position="91"/>
        <end position="113"/>
    </location>
</feature>
<evidence type="ECO:0000313" key="8">
    <source>
        <dbReference type="Proteomes" id="UP000283260"/>
    </source>
</evidence>
<dbReference type="InterPro" id="IPR000620">
    <property type="entry name" value="EamA_dom"/>
</dbReference>
<dbReference type="EMBL" id="MOBL01000036">
    <property type="protein sequence ID" value="RON27366.1"/>
    <property type="molecule type" value="Genomic_DNA"/>
</dbReference>
<gene>
    <name evidence="7" type="ORF">BK661_25675</name>
</gene>
<evidence type="ECO:0000259" key="6">
    <source>
        <dbReference type="Pfam" id="PF00892"/>
    </source>
</evidence>
<feature type="transmembrane region" description="Helical" evidence="5">
    <location>
        <begin position="125"/>
        <end position="143"/>
    </location>
</feature>
<dbReference type="Proteomes" id="UP000283260">
    <property type="component" value="Unassembled WGS sequence"/>
</dbReference>
<keyword evidence="4 5" id="KW-0472">Membrane</keyword>
<comment type="caution">
    <text evidence="7">The sequence shown here is derived from an EMBL/GenBank/DDBJ whole genome shotgun (WGS) entry which is preliminary data.</text>
</comment>
<feature type="transmembrane region" description="Helical" evidence="5">
    <location>
        <begin position="149"/>
        <end position="172"/>
    </location>
</feature>
<evidence type="ECO:0000313" key="7">
    <source>
        <dbReference type="EMBL" id="RON27366.1"/>
    </source>
</evidence>
<dbReference type="InterPro" id="IPR050638">
    <property type="entry name" value="AA-Vitamin_Transporters"/>
</dbReference>
<feature type="transmembrane region" description="Helical" evidence="5">
    <location>
        <begin position="12"/>
        <end position="30"/>
    </location>
</feature>
<comment type="subcellular location">
    <subcellularLocation>
        <location evidence="1">Membrane</location>
        <topology evidence="1">Multi-pass membrane protein</topology>
    </subcellularLocation>
</comment>
<accession>A0A423IPI0</accession>
<feature type="transmembrane region" description="Helical" evidence="5">
    <location>
        <begin position="66"/>
        <end position="85"/>
    </location>
</feature>
<keyword evidence="3 5" id="KW-1133">Transmembrane helix</keyword>
<feature type="transmembrane region" description="Helical" evidence="5">
    <location>
        <begin position="184"/>
        <end position="204"/>
    </location>
</feature>
<name>A0A423IPI0_9PSED</name>
<evidence type="ECO:0000256" key="4">
    <source>
        <dbReference type="ARBA" id="ARBA00023136"/>
    </source>
</evidence>
<evidence type="ECO:0000256" key="2">
    <source>
        <dbReference type="ARBA" id="ARBA00022692"/>
    </source>
</evidence>
<protein>
    <submittedName>
        <fullName evidence="7">EamA family transporter</fullName>
    </submittedName>
</protein>
<evidence type="ECO:0000256" key="5">
    <source>
        <dbReference type="SAM" id="Phobius"/>
    </source>
</evidence>
<proteinExistence type="predicted"/>
<feature type="transmembrane region" description="Helical" evidence="5">
    <location>
        <begin position="248"/>
        <end position="266"/>
    </location>
</feature>
<dbReference type="GO" id="GO:0016020">
    <property type="term" value="C:membrane"/>
    <property type="evidence" value="ECO:0007669"/>
    <property type="project" value="UniProtKB-SubCell"/>
</dbReference>
<feature type="transmembrane region" description="Helical" evidence="5">
    <location>
        <begin position="36"/>
        <end position="54"/>
    </location>
</feature>
<feature type="domain" description="EamA" evidence="6">
    <location>
        <begin position="149"/>
        <end position="289"/>
    </location>
</feature>
<dbReference type="AlphaFoldDB" id="A0A423IPI0"/>
<organism evidence="7 8">
    <name type="scientific">Pseudomonas frederiksbergensis</name>
    <dbReference type="NCBI Taxonomy" id="104087"/>
    <lineage>
        <taxon>Bacteria</taxon>
        <taxon>Pseudomonadati</taxon>
        <taxon>Pseudomonadota</taxon>
        <taxon>Gammaproteobacteria</taxon>
        <taxon>Pseudomonadales</taxon>
        <taxon>Pseudomonadaceae</taxon>
        <taxon>Pseudomonas</taxon>
    </lineage>
</organism>
<dbReference type="RefSeq" id="WP_123501114.1">
    <property type="nucleotide sequence ID" value="NZ_JBNDJZ010000001.1"/>
</dbReference>
<evidence type="ECO:0000256" key="3">
    <source>
        <dbReference type="ARBA" id="ARBA00022989"/>
    </source>
</evidence>
<dbReference type="Gene3D" id="1.10.3730.20">
    <property type="match status" value="1"/>
</dbReference>
<feature type="transmembrane region" description="Helical" evidence="5">
    <location>
        <begin position="272"/>
        <end position="289"/>
    </location>
</feature>
<keyword evidence="2 5" id="KW-0812">Transmembrane</keyword>
<dbReference type="SUPFAM" id="SSF103481">
    <property type="entry name" value="Multidrug resistance efflux transporter EmrE"/>
    <property type="match status" value="2"/>
</dbReference>
<evidence type="ECO:0000256" key="1">
    <source>
        <dbReference type="ARBA" id="ARBA00004141"/>
    </source>
</evidence>
<feature type="domain" description="EamA" evidence="6">
    <location>
        <begin position="8"/>
        <end position="136"/>
    </location>
</feature>
<feature type="transmembrane region" description="Helical" evidence="5">
    <location>
        <begin position="216"/>
        <end position="236"/>
    </location>
</feature>
<dbReference type="PANTHER" id="PTHR32322">
    <property type="entry name" value="INNER MEMBRANE TRANSPORTER"/>
    <property type="match status" value="1"/>
</dbReference>